<feature type="chain" id="PRO_5032675536" description="Exo-1,4-beta-D-glucosaminidase" evidence="5">
    <location>
        <begin position="19"/>
        <end position="1707"/>
    </location>
</feature>
<evidence type="ECO:0000259" key="10">
    <source>
        <dbReference type="Pfam" id="PF18368"/>
    </source>
</evidence>
<keyword evidence="5" id="KW-0732">Signal</keyword>
<evidence type="ECO:0000313" key="12">
    <source>
        <dbReference type="EMBL" id="MYN15535.1"/>
    </source>
</evidence>
<dbReference type="InterPro" id="IPR054593">
    <property type="entry name" value="Beta-mannosidase-like_N2"/>
</dbReference>
<accession>A0A845HD38</accession>
<dbReference type="Gene3D" id="2.60.40.10">
    <property type="entry name" value="Immunoglobulins"/>
    <property type="match status" value="3"/>
</dbReference>
<dbReference type="Pfam" id="PF00703">
    <property type="entry name" value="Glyco_hydro_2"/>
    <property type="match status" value="1"/>
</dbReference>
<keyword evidence="3" id="KW-0326">Glycosidase</keyword>
<feature type="domain" description="SGNH hydrolase-type esterase" evidence="8">
    <location>
        <begin position="1506"/>
        <end position="1677"/>
    </location>
</feature>
<evidence type="ECO:0000256" key="5">
    <source>
        <dbReference type="SAM" id="SignalP"/>
    </source>
</evidence>
<dbReference type="InterPro" id="IPR036514">
    <property type="entry name" value="SGNH_hydro_sf"/>
</dbReference>
<evidence type="ECO:0000259" key="11">
    <source>
        <dbReference type="Pfam" id="PF22666"/>
    </source>
</evidence>
<dbReference type="SUPFAM" id="SSF49785">
    <property type="entry name" value="Galactose-binding domain-like"/>
    <property type="match status" value="1"/>
</dbReference>
<dbReference type="GO" id="GO:2000884">
    <property type="term" value="P:glucomannan catabolic process"/>
    <property type="evidence" value="ECO:0007669"/>
    <property type="project" value="InterPro"/>
</dbReference>
<dbReference type="InterPro" id="IPR008979">
    <property type="entry name" value="Galactose-bd-like_sf"/>
</dbReference>
<comment type="similarity">
    <text evidence="1">Belongs to the glycosyl hydrolase 2 family.</text>
</comment>
<dbReference type="Gene3D" id="3.40.50.1110">
    <property type="entry name" value="SGNH hydrolase"/>
    <property type="match status" value="2"/>
</dbReference>
<evidence type="ECO:0000259" key="6">
    <source>
        <dbReference type="Pfam" id="PF00703"/>
    </source>
</evidence>
<dbReference type="InterPro" id="IPR006103">
    <property type="entry name" value="Glyco_hydro_2_cat"/>
</dbReference>
<comment type="caution">
    <text evidence="12">The sequence shown here is derived from an EMBL/GenBank/DDBJ whole genome shotgun (WGS) entry which is preliminary data.</text>
</comment>
<evidence type="ECO:0000313" key="13">
    <source>
        <dbReference type="Proteomes" id="UP000484875"/>
    </source>
</evidence>
<keyword evidence="13" id="KW-1185">Reference proteome</keyword>
<evidence type="ECO:0000256" key="2">
    <source>
        <dbReference type="ARBA" id="ARBA00022801"/>
    </source>
</evidence>
<dbReference type="InterPro" id="IPR013783">
    <property type="entry name" value="Ig-like_fold"/>
</dbReference>
<feature type="region of interest" description="Disordered" evidence="4">
    <location>
        <begin position="397"/>
        <end position="416"/>
    </location>
</feature>
<dbReference type="InterPro" id="IPR036156">
    <property type="entry name" value="Beta-gal/glucu_dom_sf"/>
</dbReference>
<dbReference type="EMBL" id="WWCV01000002">
    <property type="protein sequence ID" value="MYN15535.1"/>
    <property type="molecule type" value="Genomic_DNA"/>
</dbReference>
<dbReference type="Pfam" id="PF18368">
    <property type="entry name" value="Ig_GlcNase"/>
    <property type="match status" value="1"/>
</dbReference>
<dbReference type="Pfam" id="PF22666">
    <property type="entry name" value="Glyco_hydro_2_N2"/>
    <property type="match status" value="1"/>
</dbReference>
<evidence type="ECO:0000259" key="8">
    <source>
        <dbReference type="Pfam" id="PF13472"/>
    </source>
</evidence>
<dbReference type="RefSeq" id="WP_161088362.1">
    <property type="nucleotide sequence ID" value="NZ_WWCV01000002.1"/>
</dbReference>
<evidence type="ECO:0000256" key="1">
    <source>
        <dbReference type="ARBA" id="ARBA00007401"/>
    </source>
</evidence>
<dbReference type="PANTHER" id="PTHR43536:SF1">
    <property type="entry name" value="MANNOSYLGLYCOPROTEIN ENDO-BETA-MANNOSIDASE"/>
    <property type="match status" value="1"/>
</dbReference>
<proteinExistence type="inferred from homology"/>
<dbReference type="Gene3D" id="2.60.120.200">
    <property type="match status" value="1"/>
</dbReference>
<dbReference type="InterPro" id="IPR043534">
    <property type="entry name" value="EBDG/EBM"/>
</dbReference>
<evidence type="ECO:0000256" key="4">
    <source>
        <dbReference type="SAM" id="MobiDB-lite"/>
    </source>
</evidence>
<dbReference type="SUPFAM" id="SSF49899">
    <property type="entry name" value="Concanavalin A-like lectins/glucanases"/>
    <property type="match status" value="1"/>
</dbReference>
<dbReference type="Proteomes" id="UP000484875">
    <property type="component" value="Unassembled WGS sequence"/>
</dbReference>
<dbReference type="Pfam" id="PF13472">
    <property type="entry name" value="Lipase_GDSL_2"/>
    <property type="match status" value="2"/>
</dbReference>
<evidence type="ECO:0008006" key="14">
    <source>
        <dbReference type="Google" id="ProtNLM"/>
    </source>
</evidence>
<dbReference type="Pfam" id="PF02836">
    <property type="entry name" value="Glyco_hydro_2_C"/>
    <property type="match status" value="1"/>
</dbReference>
<feature type="domain" description="Glycoside hydrolase family 2 immunoglobulin-like beta-sandwich" evidence="6">
    <location>
        <begin position="469"/>
        <end position="577"/>
    </location>
</feature>
<feature type="domain" description="SGNH hydrolase-type esterase" evidence="8">
    <location>
        <begin position="1202"/>
        <end position="1364"/>
    </location>
</feature>
<dbReference type="NCBIfam" id="NF042969">
    <property type="entry name" value="AcxyGlmanDactase"/>
    <property type="match status" value="1"/>
</dbReference>
<sequence length="1707" mass="186702">MNRKLILLAVLAWTGAQAGDHWGPYNAEFPAASDGLLKKVTQGEIFTSAQSQPFSVSGWFKPSEAVPGRTLMAGVTGAQAGIGWFLCSVDGKFGFCGYGVEVVSPLVLAPGEWVHLAASYDGRTMTLYGNGGAIAQRDVALPASRAGDGNSAAQISLAPRSRAGAGYAGRIAGFVVGSTVLDAEAVRAAAAAQPSEALINFETGSPSWPIQVRQMYGQTAPQDPWTLPKSGSPLQEPKAKPAYNGPALAQGGPNLWTFKSWKLQTAPQVRATPAQISSSGFDAAGWYQATTPGTVLTTLVDRGVYPDPDYGLNNLAIPESLNKQDYWYRTPFELPAAFKAGQHLFVTFKGVNYEAEVWINGRKLGGMKGAFVRGTFDISPYLKLKGQNVVAVKVSPPPHPGLPQEESMTAGAGENGGTLAQDGPTFIASEGWDWIPSVRDRNTGLWQDVELRATRELKLGDAQVITALPKADNSVADVSIEAAVTNLSKTPLRATVRATISRRDGGMKPILVSKSVTLAPGEQSVRFTRADFAALRLQHPKLWWPNGYGAPDLHDLKLEVLQGAQLSDQSSSRFGVRAVTYELSLVDQGGHLRRVEADFTKGRELGVRITDARHQAIKKLSDNNWATGLRPEAEGTAAIRPLEETTLSPFLVIKVNGVRIAARGGNWGTEDWRKRIERERLEPYFRLHRDANVNIIRNWVGQNTEDAFFDLADEYGLMVLNDFWASTQDYNLEPQDVNLFIDNARDVVKRYRNHPSVVLWFGRNEGVPQPVLNEALEAMIYQLDGTRWYTGSSNRINLQNSGPYNYQAPASYFTEHAKGFSVEVGTPSFPTVEALQAAVPATDQWPLGDTVSYHDWHPDGNGSIKSFTTAMASEYGAPASLADFERKAQLLNYESHRAIFEGMNAGLWRQNSGRMLWMTQPAWPSTMWQILSHDYDTHGAYYGVKSAAEPVHVQMNLPDYQLMVVNNPATALEGATLSWSAWTVDGKMVGHGDRPVRVAAVSTSENIDVGIGALLAQHKLIVLKLSLKDAGGNQLSQNVYWPSATPADQQELNKLAAVQLGVSARWAKSAPDGERRLEVTLSNRNAAPALGGKLTLFNAGGERILPVYYSDNYLGLMPGEARTVTIAFKGQGDVRLDLRGWNVAPQSLAIGSEAGLSGDGSACGTTPVPRKVEYSWMTVQRWQQMFRDQTAIADAGGVDLLFVGDSITEGWNKAVWDQSFGAWHPANFGIGGDHTGNVLWRLENGHADKLHPKVVVLTIGVNNFFHCSATPGEVFDGVQAVLGKLRTLYPDARVLLNAVLPYDQSAKSTKRAQVIELNRMIAKLDDGLHVFFHDYGAHFLKPDGDMSPEVMADFLHPTAKGYQIWSDEMLPDLRKLMGAEPIAAADPHVARMGRSEIRDDGAVRFGYPGVSFYLNFQGTRLDAEAEASGGNSYLDVIVDHGEARKVRLSPGRQTLSLVEGASAGAHEVEIVNRSETWHGTAALLRFDTDGQWQPAPVLPERKLLMLGDSVTCGEAIDRVPGAKKEPSWWNARASYGMLMARQLHAQVQLVCYGGRGLVRTWDNKTDELNLIDYYQLAIADKSRPVPWDQRVYRPDLILSAIGNNDVNPGIPEREPYVQAYVRLVQMLLRDHPQAQIVLTEGGLQTGEKKTALVDYLNETVRRTGDQRVHYVASQPYPGDATDGHPTREQTASIANDLLPQVRAIMHW</sequence>
<dbReference type="Gene3D" id="2.60.120.260">
    <property type="entry name" value="Galactose-binding domain-like"/>
    <property type="match status" value="2"/>
</dbReference>
<dbReference type="GO" id="GO:0045493">
    <property type="term" value="P:xylan catabolic process"/>
    <property type="evidence" value="ECO:0007669"/>
    <property type="project" value="InterPro"/>
</dbReference>
<feature type="region of interest" description="Disordered" evidence="4">
    <location>
        <begin position="221"/>
        <end position="240"/>
    </location>
</feature>
<dbReference type="SUPFAM" id="SSF51445">
    <property type="entry name" value="(Trans)glycosidases"/>
    <property type="match status" value="1"/>
</dbReference>
<dbReference type="SUPFAM" id="SSF49303">
    <property type="entry name" value="beta-Galactosidase/glucuronidase domain"/>
    <property type="match status" value="3"/>
</dbReference>
<dbReference type="GO" id="GO:0016788">
    <property type="term" value="F:hydrolase activity, acting on ester bonds"/>
    <property type="evidence" value="ECO:0007669"/>
    <property type="project" value="UniProtKB-ARBA"/>
</dbReference>
<feature type="domain" description="Carbohydrate esterase 2 N-terminal" evidence="9">
    <location>
        <begin position="1392"/>
        <end position="1496"/>
    </location>
</feature>
<dbReference type="InterPro" id="IPR041351">
    <property type="entry name" value="Ig_GlcNase"/>
</dbReference>
<dbReference type="SUPFAM" id="SSF52266">
    <property type="entry name" value="SGNH hydrolase"/>
    <property type="match status" value="2"/>
</dbReference>
<dbReference type="PANTHER" id="PTHR43536">
    <property type="entry name" value="MANNOSYLGLYCOPROTEIN ENDO-BETA-MANNOSIDASE"/>
    <property type="match status" value="1"/>
</dbReference>
<dbReference type="InterPro" id="IPR017853">
    <property type="entry name" value="GH"/>
</dbReference>
<dbReference type="InterPro" id="IPR050040">
    <property type="entry name" value="CE2A"/>
</dbReference>
<feature type="domain" description="Glycoside hydrolase family 2 catalytic" evidence="7">
    <location>
        <begin position="655"/>
        <end position="790"/>
    </location>
</feature>
<evidence type="ECO:0000259" key="9">
    <source>
        <dbReference type="Pfam" id="PF17996"/>
    </source>
</evidence>
<keyword evidence="2" id="KW-0378">Hydrolase</keyword>
<name>A0A845HD38_9BURK</name>
<evidence type="ECO:0000256" key="3">
    <source>
        <dbReference type="ARBA" id="ARBA00023295"/>
    </source>
</evidence>
<feature type="domain" description="Exo-beta-D-glucosaminidase Ig-fold" evidence="10">
    <location>
        <begin position="1038"/>
        <end position="1143"/>
    </location>
</feature>
<reference evidence="12 13" key="1">
    <citation type="submission" date="2019-12" db="EMBL/GenBank/DDBJ databases">
        <title>Novel species isolated from a subtropical stream in China.</title>
        <authorList>
            <person name="Lu H."/>
        </authorList>
    </citation>
    <scope>NUCLEOTIDE SEQUENCE [LARGE SCALE GENOMIC DNA]</scope>
    <source>
        <strain evidence="12 13">FT107W</strain>
    </source>
</reference>
<dbReference type="Pfam" id="PF13385">
    <property type="entry name" value="Laminin_G_3"/>
    <property type="match status" value="1"/>
</dbReference>
<protein>
    <recommendedName>
        <fullName evidence="14">Exo-1,4-beta-D-glucosaminidase</fullName>
    </recommendedName>
</protein>
<evidence type="ECO:0000259" key="7">
    <source>
        <dbReference type="Pfam" id="PF02836"/>
    </source>
</evidence>
<organism evidence="12 13">
    <name type="scientific">Duganella vulcania</name>
    <dbReference type="NCBI Taxonomy" id="2692166"/>
    <lineage>
        <taxon>Bacteria</taxon>
        <taxon>Pseudomonadati</taxon>
        <taxon>Pseudomonadota</taxon>
        <taxon>Betaproteobacteria</taxon>
        <taxon>Burkholderiales</taxon>
        <taxon>Oxalobacteraceae</taxon>
        <taxon>Telluria group</taxon>
        <taxon>Duganella</taxon>
    </lineage>
</organism>
<dbReference type="Pfam" id="PF17996">
    <property type="entry name" value="CE2_N"/>
    <property type="match status" value="1"/>
</dbReference>
<dbReference type="InterPro" id="IPR006102">
    <property type="entry name" value="Ig-like_GH2"/>
</dbReference>
<feature type="signal peptide" evidence="5">
    <location>
        <begin position="1"/>
        <end position="18"/>
    </location>
</feature>
<gene>
    <name evidence="12" type="ORF">GTP81_02085</name>
</gene>
<feature type="domain" description="Beta-mannosidase-like galactose-binding" evidence="11">
    <location>
        <begin position="275"/>
        <end position="447"/>
    </location>
</feature>
<dbReference type="InterPro" id="IPR013830">
    <property type="entry name" value="SGNH_hydro"/>
</dbReference>
<dbReference type="InterPro" id="IPR013320">
    <property type="entry name" value="ConA-like_dom_sf"/>
</dbReference>
<dbReference type="Gene3D" id="3.20.20.80">
    <property type="entry name" value="Glycosidases"/>
    <property type="match status" value="1"/>
</dbReference>
<dbReference type="GO" id="GO:0004553">
    <property type="term" value="F:hydrolase activity, hydrolyzing O-glycosyl compounds"/>
    <property type="evidence" value="ECO:0007669"/>
    <property type="project" value="InterPro"/>
</dbReference>
<dbReference type="InterPro" id="IPR040794">
    <property type="entry name" value="CE2_N"/>
</dbReference>